<keyword evidence="3" id="KW-1185">Reference proteome</keyword>
<accession>A0A133V151</accession>
<keyword evidence="1" id="KW-0175">Coiled coil</keyword>
<protein>
    <submittedName>
        <fullName evidence="2">Uncharacterized protein</fullName>
    </submittedName>
</protein>
<comment type="caution">
    <text evidence="2">The sequence shown here is derived from an EMBL/GenBank/DDBJ whole genome shotgun (WGS) entry which is preliminary data.</text>
</comment>
<name>A0A133V151_9EURY</name>
<dbReference type="EMBL" id="LHXW01000012">
    <property type="protein sequence ID" value="KXB00136.1"/>
    <property type="molecule type" value="Genomic_DNA"/>
</dbReference>
<evidence type="ECO:0000256" key="1">
    <source>
        <dbReference type="SAM" id="Coils"/>
    </source>
</evidence>
<reference evidence="2 3" key="1">
    <citation type="journal article" date="2016" name="Sci. Rep.">
        <title>Metabolic traits of an uncultured archaeal lineage -MSBL1- from brine pools of the Red Sea.</title>
        <authorList>
            <person name="Mwirichia R."/>
            <person name="Alam I."/>
            <person name="Rashid M."/>
            <person name="Vinu M."/>
            <person name="Ba-Alawi W."/>
            <person name="Anthony Kamau A."/>
            <person name="Kamanda Ngugi D."/>
            <person name="Goker M."/>
            <person name="Klenk H.P."/>
            <person name="Bajic V."/>
            <person name="Stingl U."/>
        </authorList>
    </citation>
    <scope>NUCLEOTIDE SEQUENCE [LARGE SCALE GENOMIC DNA]</scope>
    <source>
        <strain evidence="2">SCGC-AAA261C02</strain>
    </source>
</reference>
<organism evidence="2 3">
    <name type="scientific">candidate division MSBL1 archaeon SCGC-AAA261C02</name>
    <dbReference type="NCBI Taxonomy" id="1698272"/>
    <lineage>
        <taxon>Archaea</taxon>
        <taxon>Methanobacteriati</taxon>
        <taxon>Methanobacteriota</taxon>
        <taxon>candidate division MSBL1</taxon>
    </lineage>
</organism>
<evidence type="ECO:0000313" key="3">
    <source>
        <dbReference type="Proteomes" id="UP000070520"/>
    </source>
</evidence>
<dbReference type="AlphaFoldDB" id="A0A133V151"/>
<feature type="coiled-coil region" evidence="1">
    <location>
        <begin position="61"/>
        <end position="102"/>
    </location>
</feature>
<gene>
    <name evidence="2" type="ORF">AKJ42_01585</name>
</gene>
<dbReference type="Proteomes" id="UP000070520">
    <property type="component" value="Unassembled WGS sequence"/>
</dbReference>
<sequence length="175" mass="21041">MSRTDTIKQRRVDVYLDSMERKEEWEEAAREMGMSLSRFVQHCVEDSLGRGGPDLVKPSLVEEKEEEIEELEDSISELRRKIDRKNKVIERLEDDLRKRRMEPFLDGEFEGVRRYEKELIEILKENGWHSDSEILRRLKVNLKDEETLRAIRYQLERLERYGLVKTGRSGWKWKG</sequence>
<proteinExistence type="predicted"/>
<evidence type="ECO:0000313" key="2">
    <source>
        <dbReference type="EMBL" id="KXB00136.1"/>
    </source>
</evidence>